<feature type="region of interest" description="Disordered" evidence="1">
    <location>
        <begin position="47"/>
        <end position="67"/>
    </location>
</feature>
<dbReference type="GeneID" id="40307916"/>
<sequence length="231" mass="25457">MLSLSPALPLAGRRALRSRAAAAPLLPSVAFRSRLVASSSAVSSILERSVPAPPSSSSSAPSVSKDCVPAAEREGTLDLRATPAEARESPVSSRLPCPSLRRPYRDFLRACAKTFGEDFEARFYVTRQMTQLLRENPFNLPTDRLIRELKDASDFVRFHIIQAQLNPQTGAYRATPTDDHIRKGDVIELNGYDAERMQRLPWLSKKPGDALPSEAPRPSPTSKQQTTEAKF</sequence>
<dbReference type="AlphaFoldDB" id="A0A2A9M0F1"/>
<accession>A0A2A9M0F1</accession>
<keyword evidence="3" id="KW-1185">Reference proteome</keyword>
<name>A0A2A9M0F1_BESBE</name>
<comment type="caution">
    <text evidence="2">The sequence shown here is derived from an EMBL/GenBank/DDBJ whole genome shotgun (WGS) entry which is preliminary data.</text>
</comment>
<evidence type="ECO:0000313" key="2">
    <source>
        <dbReference type="EMBL" id="PFH31429.1"/>
    </source>
</evidence>
<dbReference type="KEGG" id="bbes:BESB_028640"/>
<dbReference type="OrthoDB" id="428643at2759"/>
<protein>
    <submittedName>
        <fullName evidence="2">Uncharacterized protein</fullName>
    </submittedName>
</protein>
<evidence type="ECO:0000256" key="1">
    <source>
        <dbReference type="SAM" id="MobiDB-lite"/>
    </source>
</evidence>
<proteinExistence type="predicted"/>
<organism evidence="2 3">
    <name type="scientific">Besnoitia besnoiti</name>
    <name type="common">Apicomplexan protozoan</name>
    <dbReference type="NCBI Taxonomy" id="94643"/>
    <lineage>
        <taxon>Eukaryota</taxon>
        <taxon>Sar</taxon>
        <taxon>Alveolata</taxon>
        <taxon>Apicomplexa</taxon>
        <taxon>Conoidasida</taxon>
        <taxon>Coccidia</taxon>
        <taxon>Eucoccidiorida</taxon>
        <taxon>Eimeriorina</taxon>
        <taxon>Sarcocystidae</taxon>
        <taxon>Besnoitia</taxon>
    </lineage>
</organism>
<dbReference type="Proteomes" id="UP000224006">
    <property type="component" value="Unassembled WGS sequence"/>
</dbReference>
<feature type="region of interest" description="Disordered" evidence="1">
    <location>
        <begin position="203"/>
        <end position="231"/>
    </location>
</feature>
<reference evidence="2 3" key="1">
    <citation type="submission" date="2017-09" db="EMBL/GenBank/DDBJ databases">
        <title>Genome sequencing of Besnoitia besnoiti strain Bb-Ger1.</title>
        <authorList>
            <person name="Schares G."/>
            <person name="Venepally P."/>
            <person name="Lorenzi H.A."/>
        </authorList>
    </citation>
    <scope>NUCLEOTIDE SEQUENCE [LARGE SCALE GENOMIC DNA]</scope>
    <source>
        <strain evidence="2 3">Bb-Ger1</strain>
    </source>
</reference>
<dbReference type="RefSeq" id="XP_029215438.1">
    <property type="nucleotide sequence ID" value="XM_029361538.1"/>
</dbReference>
<gene>
    <name evidence="2" type="ORF">BESB_028640</name>
</gene>
<dbReference type="VEuPathDB" id="ToxoDB:BESB_028640"/>
<dbReference type="EMBL" id="NWUJ01000015">
    <property type="protein sequence ID" value="PFH31429.1"/>
    <property type="molecule type" value="Genomic_DNA"/>
</dbReference>
<feature type="compositionally biased region" description="Polar residues" evidence="1">
    <location>
        <begin position="220"/>
        <end position="231"/>
    </location>
</feature>
<feature type="compositionally biased region" description="Low complexity" evidence="1">
    <location>
        <begin position="47"/>
        <end position="64"/>
    </location>
</feature>
<evidence type="ECO:0000313" key="3">
    <source>
        <dbReference type="Proteomes" id="UP000224006"/>
    </source>
</evidence>